<accession>A0A078AWR3</accession>
<proteinExistence type="inferred from homology"/>
<dbReference type="EMBL" id="CCKQ01014811">
    <property type="protein sequence ID" value="CDW86604.1"/>
    <property type="molecule type" value="Genomic_DNA"/>
</dbReference>
<keyword evidence="4" id="KW-1185">Reference proteome</keyword>
<feature type="transmembrane region" description="Helical" evidence="2">
    <location>
        <begin position="232"/>
        <end position="254"/>
    </location>
</feature>
<sequence>MELNQPAVQKISKFQLAKDIMKIAIPGMIASMSFGLVEAMNLMFMGQFGDPTLVAGVGLGNVYIMIFGILTICGLNAILSTLITNILLMAIFISLEKDLKEAFFWPNRQSFNGLWEYVKLALPSMLLWSIFSWAYQIQTIIISTVSNDLAAAQSIIHNMIFLLYMMTVGLTISSSALIGKSIGSNNIPQGKDVLRVLSMIGVSLGIIQWFTIQYFGKYLTSVFTNDENIQQIIGNVTYLISLNTFFGCTSGWLVGVIRGLGILKQATAGIFVFFYIIGLPLQCYLLFCLELGITAIWGGILVSQILCTIYYIFLIFFLSDWNQIASESIQRSENEKLQKQKNDIANDDKQNQINDMLIPAKLINS</sequence>
<evidence type="ECO:0000256" key="1">
    <source>
        <dbReference type="ARBA" id="ARBA00010199"/>
    </source>
</evidence>
<dbReference type="OrthoDB" id="2126698at2759"/>
<dbReference type="OMA" id="QINDMLI"/>
<dbReference type="GO" id="GO:0042910">
    <property type="term" value="F:xenobiotic transmembrane transporter activity"/>
    <property type="evidence" value="ECO:0007669"/>
    <property type="project" value="InterPro"/>
</dbReference>
<evidence type="ECO:0000313" key="4">
    <source>
        <dbReference type="Proteomes" id="UP000039865"/>
    </source>
</evidence>
<feature type="transmembrane region" description="Helical" evidence="2">
    <location>
        <begin position="155"/>
        <end position="172"/>
    </location>
</feature>
<keyword evidence="2" id="KW-0472">Membrane</keyword>
<dbReference type="InterPro" id="IPR002528">
    <property type="entry name" value="MATE_fam"/>
</dbReference>
<name>A0A078AWR3_STYLE</name>
<feature type="transmembrane region" description="Helical" evidence="2">
    <location>
        <begin position="266"/>
        <end position="287"/>
    </location>
</feature>
<dbReference type="GO" id="GO:0015297">
    <property type="term" value="F:antiporter activity"/>
    <property type="evidence" value="ECO:0007669"/>
    <property type="project" value="InterPro"/>
</dbReference>
<feature type="transmembrane region" description="Helical" evidence="2">
    <location>
        <begin position="193"/>
        <end position="212"/>
    </location>
</feature>
<evidence type="ECO:0000313" key="3">
    <source>
        <dbReference type="EMBL" id="CDW86604.1"/>
    </source>
</evidence>
<dbReference type="GO" id="GO:0016020">
    <property type="term" value="C:membrane"/>
    <property type="evidence" value="ECO:0007669"/>
    <property type="project" value="InterPro"/>
</dbReference>
<reference evidence="3 4" key="1">
    <citation type="submission" date="2014-06" db="EMBL/GenBank/DDBJ databases">
        <authorList>
            <person name="Swart Estienne"/>
        </authorList>
    </citation>
    <scope>NUCLEOTIDE SEQUENCE [LARGE SCALE GENOMIC DNA]</scope>
    <source>
        <strain evidence="3 4">130c</strain>
    </source>
</reference>
<dbReference type="AlphaFoldDB" id="A0A078AWR3"/>
<comment type="similarity">
    <text evidence="1">Belongs to the multi antimicrobial extrusion (MATE) (TC 2.A.66.1) family.</text>
</comment>
<gene>
    <name evidence="3" type="primary">Contig1282.g1404</name>
    <name evidence="3" type="ORF">STYLEM_15701</name>
</gene>
<keyword evidence="2" id="KW-1133">Transmembrane helix</keyword>
<protein>
    <submittedName>
        <fullName evidence="3">Multidrug and toxin extrusion protein 1</fullName>
    </submittedName>
</protein>
<dbReference type="InParanoid" id="A0A078AWR3"/>
<organism evidence="3 4">
    <name type="scientific">Stylonychia lemnae</name>
    <name type="common">Ciliate</name>
    <dbReference type="NCBI Taxonomy" id="5949"/>
    <lineage>
        <taxon>Eukaryota</taxon>
        <taxon>Sar</taxon>
        <taxon>Alveolata</taxon>
        <taxon>Ciliophora</taxon>
        <taxon>Intramacronucleata</taxon>
        <taxon>Spirotrichea</taxon>
        <taxon>Stichotrichia</taxon>
        <taxon>Sporadotrichida</taxon>
        <taxon>Oxytrichidae</taxon>
        <taxon>Stylonychinae</taxon>
        <taxon>Stylonychia</taxon>
    </lineage>
</organism>
<feature type="transmembrane region" description="Helical" evidence="2">
    <location>
        <begin position="114"/>
        <end position="135"/>
    </location>
</feature>
<dbReference type="Pfam" id="PF01554">
    <property type="entry name" value="MatE"/>
    <property type="match status" value="1"/>
</dbReference>
<evidence type="ECO:0000256" key="2">
    <source>
        <dbReference type="SAM" id="Phobius"/>
    </source>
</evidence>
<feature type="transmembrane region" description="Helical" evidence="2">
    <location>
        <begin position="20"/>
        <end position="44"/>
    </location>
</feature>
<keyword evidence="2" id="KW-0812">Transmembrane</keyword>
<dbReference type="Proteomes" id="UP000039865">
    <property type="component" value="Unassembled WGS sequence"/>
</dbReference>
<feature type="transmembrane region" description="Helical" evidence="2">
    <location>
        <begin position="64"/>
        <end position="93"/>
    </location>
</feature>
<feature type="transmembrane region" description="Helical" evidence="2">
    <location>
        <begin position="293"/>
        <end position="318"/>
    </location>
</feature>
<dbReference type="PANTHER" id="PTHR11206">
    <property type="entry name" value="MULTIDRUG RESISTANCE PROTEIN"/>
    <property type="match status" value="1"/>
</dbReference>